<dbReference type="Pfam" id="PF13616">
    <property type="entry name" value="Rotamase_3"/>
    <property type="match status" value="1"/>
</dbReference>
<keyword evidence="6 12" id="KW-0472">Membrane</keyword>
<keyword evidence="3" id="KW-0997">Cell inner membrane</keyword>
<dbReference type="GO" id="GO:0005886">
    <property type="term" value="C:plasma membrane"/>
    <property type="evidence" value="ECO:0007669"/>
    <property type="project" value="UniProtKB-SubCell"/>
</dbReference>
<evidence type="ECO:0000256" key="9">
    <source>
        <dbReference type="ARBA" id="ARBA00040743"/>
    </source>
</evidence>
<protein>
    <recommendedName>
        <fullName evidence="9">Periplasmic chaperone PpiD</fullName>
    </recommendedName>
    <alternativeName>
        <fullName evidence="10">Periplasmic folding chaperone</fullName>
    </alternativeName>
</protein>
<feature type="transmembrane region" description="Helical" evidence="12">
    <location>
        <begin position="12"/>
        <end position="31"/>
    </location>
</feature>
<dbReference type="GO" id="GO:0003755">
    <property type="term" value="F:peptidyl-prolyl cis-trans isomerase activity"/>
    <property type="evidence" value="ECO:0007669"/>
    <property type="project" value="UniProtKB-KW"/>
</dbReference>
<evidence type="ECO:0000259" key="13">
    <source>
        <dbReference type="PROSITE" id="PS50198"/>
    </source>
</evidence>
<dbReference type="Gene3D" id="1.10.4030.10">
    <property type="entry name" value="Porin chaperone SurA, peptide-binding domain"/>
    <property type="match status" value="1"/>
</dbReference>
<dbReference type="EMBL" id="BDFE01000004">
    <property type="protein sequence ID" value="GAU07596.1"/>
    <property type="molecule type" value="Genomic_DNA"/>
</dbReference>
<evidence type="ECO:0000256" key="8">
    <source>
        <dbReference type="ARBA" id="ARBA00038408"/>
    </source>
</evidence>
<evidence type="ECO:0000256" key="2">
    <source>
        <dbReference type="ARBA" id="ARBA00022475"/>
    </source>
</evidence>
<dbReference type="Proteomes" id="UP000095200">
    <property type="component" value="Unassembled WGS sequence"/>
</dbReference>
<dbReference type="PANTHER" id="PTHR47529:SF1">
    <property type="entry name" value="PERIPLASMIC CHAPERONE PPID"/>
    <property type="match status" value="1"/>
</dbReference>
<dbReference type="Pfam" id="PF13624">
    <property type="entry name" value="SurA_N_3"/>
    <property type="match status" value="1"/>
</dbReference>
<keyword evidence="11" id="KW-0697">Rotamase</keyword>
<dbReference type="STRING" id="1592317.DPF_0286"/>
<keyword evidence="11 14" id="KW-0413">Isomerase</keyword>
<comment type="caution">
    <text evidence="14">The sequence shown here is derived from an EMBL/GenBank/DDBJ whole genome shotgun (WGS) entry which is preliminary data.</text>
</comment>
<dbReference type="RefSeq" id="WP_069857134.1">
    <property type="nucleotide sequence ID" value="NZ_BDFE01000004.1"/>
</dbReference>
<proteinExistence type="inferred from homology"/>
<keyword evidence="4 12" id="KW-0812">Transmembrane</keyword>
<evidence type="ECO:0000256" key="12">
    <source>
        <dbReference type="SAM" id="Phobius"/>
    </source>
</evidence>
<evidence type="ECO:0000256" key="6">
    <source>
        <dbReference type="ARBA" id="ARBA00023136"/>
    </source>
</evidence>
<dbReference type="PROSITE" id="PS50198">
    <property type="entry name" value="PPIC_PPIASE_2"/>
    <property type="match status" value="1"/>
</dbReference>
<evidence type="ECO:0000256" key="5">
    <source>
        <dbReference type="ARBA" id="ARBA00022989"/>
    </source>
</evidence>
<accession>A0A194AER9</accession>
<dbReference type="PANTHER" id="PTHR47529">
    <property type="entry name" value="PEPTIDYL-PROLYL CIS-TRANS ISOMERASE D"/>
    <property type="match status" value="1"/>
</dbReference>
<name>A0A194AER9_9BACT</name>
<comment type="subcellular location">
    <subcellularLocation>
        <location evidence="1">Cell inner membrane</location>
        <topology evidence="1">Single-pass type II membrane protein</topology>
        <orientation evidence="1">Periplasmic side</orientation>
    </subcellularLocation>
</comment>
<comment type="similarity">
    <text evidence="8">Belongs to the PpiD chaperone family.</text>
</comment>
<sequence>MLDIIRQHSQSWGVKLLFGLIVLVFVFWGVGSFNNNSANVLAKVNDQTITIQDFLQEYEKRLENLRQQRPNLSSEDIRAMHFKKQVFDAMINQELLLQLAKQEGITVSDVELRNAIMHMPVFLNETEQFDKDRYQSLLRANRMTPAQFETGFAQDLKTRKVQEYLSLAGTVSEQEAKDFFLFAREQARIDYILFNQADYLDQVKPTEEQITTYYNAHKDEFAVPAKIKIDYLRLEPETLAGREDIPESAIKAYYEAHKSEFRQEEQIKARHILIKVAQDADHKDVAKAQAKMEDILARYKKGTPFAELATTFSQGPSRAQGGDLGWFPRGRMVPAFEQAAFALQKGEVSEPVRTPFGFHLIQVEDRKPEGISPLDKVHDDIRVHLAKEQAADTIQDVVDQALEMIITGEDLAHVGEELGLAVQTTEFFTQTTGPASLKLSADAVDTLFGLMKDETTQAPILLEDGYLLAKKVAEEPAHTLELGKAKPQIISALKQDGARAIALEKAKQALADLLAHPHKDMGHKVQTSESFGRQGFIPGLGMNPELVEKVFATTDTTWLDTTFPVTNGVVLARLNQRIKPDTDAWDKEASYWTMTLEQARKQELLSALLNSLRAKSHVEIMNERVLEN</sequence>
<keyword evidence="7" id="KW-0143">Chaperone</keyword>
<evidence type="ECO:0000256" key="3">
    <source>
        <dbReference type="ARBA" id="ARBA00022519"/>
    </source>
</evidence>
<keyword evidence="2" id="KW-1003">Cell membrane</keyword>
<dbReference type="InterPro" id="IPR052029">
    <property type="entry name" value="PpiD_chaperone"/>
</dbReference>
<evidence type="ECO:0000256" key="7">
    <source>
        <dbReference type="ARBA" id="ARBA00023186"/>
    </source>
</evidence>
<evidence type="ECO:0000313" key="14">
    <source>
        <dbReference type="EMBL" id="GAU07596.1"/>
    </source>
</evidence>
<reference evidence="15" key="1">
    <citation type="submission" date="2016-06" db="EMBL/GenBank/DDBJ databases">
        <title>Draft genome sequence of Desulfoplanes formicivorans strain Pf12B.</title>
        <authorList>
            <person name="Watanabe M."/>
            <person name="Kojima H."/>
            <person name="Fukui M."/>
        </authorList>
    </citation>
    <scope>NUCLEOTIDE SEQUENCE [LARGE SCALE GENOMIC DNA]</scope>
    <source>
        <strain evidence="15">Pf12B</strain>
    </source>
</reference>
<dbReference type="InterPro" id="IPR046357">
    <property type="entry name" value="PPIase_dom_sf"/>
</dbReference>
<dbReference type="InterPro" id="IPR000297">
    <property type="entry name" value="PPIase_PpiC"/>
</dbReference>
<dbReference type="AlphaFoldDB" id="A0A194AER9"/>
<dbReference type="SUPFAM" id="SSF109998">
    <property type="entry name" value="Triger factor/SurA peptide-binding domain-like"/>
    <property type="match status" value="1"/>
</dbReference>
<evidence type="ECO:0000256" key="10">
    <source>
        <dbReference type="ARBA" id="ARBA00042775"/>
    </source>
</evidence>
<dbReference type="SUPFAM" id="SSF54534">
    <property type="entry name" value="FKBP-like"/>
    <property type="match status" value="1"/>
</dbReference>
<feature type="domain" description="PpiC" evidence="13">
    <location>
        <begin position="264"/>
        <end position="365"/>
    </location>
</feature>
<dbReference type="InterPro" id="IPR023058">
    <property type="entry name" value="PPIase_PpiC_CS"/>
</dbReference>
<organism evidence="14 15">
    <name type="scientific">Desulfoplanes formicivorans</name>
    <dbReference type="NCBI Taxonomy" id="1592317"/>
    <lineage>
        <taxon>Bacteria</taxon>
        <taxon>Pseudomonadati</taxon>
        <taxon>Thermodesulfobacteriota</taxon>
        <taxon>Desulfovibrionia</taxon>
        <taxon>Desulfovibrionales</taxon>
        <taxon>Desulfoplanaceae</taxon>
        <taxon>Desulfoplanes</taxon>
    </lineage>
</organism>
<keyword evidence="15" id="KW-1185">Reference proteome</keyword>
<gene>
    <name evidence="14" type="ORF">DPF_0286</name>
</gene>
<dbReference type="Gene3D" id="3.10.50.40">
    <property type="match status" value="1"/>
</dbReference>
<evidence type="ECO:0000256" key="11">
    <source>
        <dbReference type="PROSITE-ProRule" id="PRU00278"/>
    </source>
</evidence>
<keyword evidence="5 12" id="KW-1133">Transmembrane helix</keyword>
<evidence type="ECO:0000313" key="15">
    <source>
        <dbReference type="Proteomes" id="UP000095200"/>
    </source>
</evidence>
<dbReference type="PROSITE" id="PS01096">
    <property type="entry name" value="PPIC_PPIASE_1"/>
    <property type="match status" value="1"/>
</dbReference>
<evidence type="ECO:0000256" key="1">
    <source>
        <dbReference type="ARBA" id="ARBA00004382"/>
    </source>
</evidence>
<dbReference type="InterPro" id="IPR027304">
    <property type="entry name" value="Trigger_fact/SurA_dom_sf"/>
</dbReference>
<evidence type="ECO:0000256" key="4">
    <source>
        <dbReference type="ARBA" id="ARBA00022692"/>
    </source>
</evidence>